<keyword evidence="1" id="KW-1133">Transmembrane helix</keyword>
<keyword evidence="1" id="KW-0472">Membrane</keyword>
<gene>
    <name evidence="3" type="ORF">SAMN06297280_0693</name>
</gene>
<dbReference type="InterPro" id="IPR002656">
    <property type="entry name" value="Acyl_transf_3_dom"/>
</dbReference>
<feature type="transmembrane region" description="Helical" evidence="1">
    <location>
        <begin position="55"/>
        <end position="74"/>
    </location>
</feature>
<sequence length="401" mass="45688">MKTNRRYDIDALRVLAFGILILYHCGMLFVPGWGWHIKSSYQVEALPSIMQFFNAWRMPLLFLVSGAAIALANPQERLVDFVSSRTFRLLFPLLMAMIFTVPLQAYVQAVANGSIEAGLLRFVVNYFTFQPWPQGAFDGSDVGFTWNHLWYLPYLFVYTLLLVGLLKLKTMLRLTLNSLSVSTVSFISAIFLLYIVALKLWVKPHFPETHALYNDWYAHPYYFGFFIFGYLLGRPACNNVWHKLAGSRWALLAVALSSFAIWLWLKQCNGLQVNLWLFAPAAGELQLSGASYMLCATNIKMIVHAFYSLSMIAAILAFGFQYLNKPDSAIARYSQAIFPWYILHQTLIVLLAYWLVPLKLGVIAEAVLVISGTFIGCYLVCRYIIMPLPFLHNAFGIFAKR</sequence>
<feature type="transmembrane region" description="Helical" evidence="1">
    <location>
        <begin position="362"/>
        <end position="385"/>
    </location>
</feature>
<feature type="transmembrane region" description="Helical" evidence="1">
    <location>
        <begin position="301"/>
        <end position="324"/>
    </location>
</feature>
<keyword evidence="3" id="KW-0012">Acyltransferase</keyword>
<dbReference type="EMBL" id="OBEB01000001">
    <property type="protein sequence ID" value="SNY44113.1"/>
    <property type="molecule type" value="Genomic_DNA"/>
</dbReference>
<dbReference type="Pfam" id="PF01757">
    <property type="entry name" value="Acyl_transf_3"/>
    <property type="match status" value="1"/>
</dbReference>
<dbReference type="GO" id="GO:0016747">
    <property type="term" value="F:acyltransferase activity, transferring groups other than amino-acyl groups"/>
    <property type="evidence" value="ECO:0007669"/>
    <property type="project" value="InterPro"/>
</dbReference>
<dbReference type="PANTHER" id="PTHR36927">
    <property type="entry name" value="BLR4337 PROTEIN"/>
    <property type="match status" value="1"/>
</dbReference>
<feature type="transmembrane region" description="Helical" evidence="1">
    <location>
        <begin position="221"/>
        <end position="237"/>
    </location>
</feature>
<name>A0A285I886_9GAMM</name>
<feature type="transmembrane region" description="Helical" evidence="1">
    <location>
        <begin position="12"/>
        <end position="35"/>
    </location>
</feature>
<evidence type="ECO:0000256" key="1">
    <source>
        <dbReference type="SAM" id="Phobius"/>
    </source>
</evidence>
<accession>A0A285I886</accession>
<dbReference type="AlphaFoldDB" id="A0A285I886"/>
<evidence type="ECO:0000313" key="3">
    <source>
        <dbReference type="EMBL" id="SNY44113.1"/>
    </source>
</evidence>
<proteinExistence type="predicted"/>
<evidence type="ECO:0000259" key="2">
    <source>
        <dbReference type="Pfam" id="PF01757"/>
    </source>
</evidence>
<dbReference type="Proteomes" id="UP000219353">
    <property type="component" value="Unassembled WGS sequence"/>
</dbReference>
<feature type="transmembrane region" description="Helical" evidence="1">
    <location>
        <begin position="178"/>
        <end position="201"/>
    </location>
</feature>
<feature type="transmembrane region" description="Helical" evidence="1">
    <location>
        <begin position="148"/>
        <end position="166"/>
    </location>
</feature>
<feature type="transmembrane region" description="Helical" evidence="1">
    <location>
        <begin position="249"/>
        <end position="265"/>
    </location>
</feature>
<dbReference type="PANTHER" id="PTHR36927:SF3">
    <property type="entry name" value="GLUCANS BIOSYNTHESIS PROTEIN C"/>
    <property type="match status" value="1"/>
</dbReference>
<evidence type="ECO:0000313" key="4">
    <source>
        <dbReference type="Proteomes" id="UP000219353"/>
    </source>
</evidence>
<keyword evidence="4" id="KW-1185">Reference proteome</keyword>
<feature type="domain" description="Acyltransferase 3" evidence="2">
    <location>
        <begin position="7"/>
        <end position="381"/>
    </location>
</feature>
<dbReference type="OrthoDB" id="9809782at2"/>
<dbReference type="RefSeq" id="WP_097109931.1">
    <property type="nucleotide sequence ID" value="NZ_OBEB01000001.1"/>
</dbReference>
<reference evidence="4" key="1">
    <citation type="submission" date="2017-09" db="EMBL/GenBank/DDBJ databases">
        <authorList>
            <person name="Varghese N."/>
            <person name="Submissions S."/>
        </authorList>
    </citation>
    <scope>NUCLEOTIDE SEQUENCE [LARGE SCALE GENOMIC DNA]</scope>
    <source>
        <strain evidence="4">CGMCC 1.12461</strain>
    </source>
</reference>
<feature type="transmembrane region" description="Helical" evidence="1">
    <location>
        <begin position="86"/>
        <end position="107"/>
    </location>
</feature>
<keyword evidence="1" id="KW-0812">Transmembrane</keyword>
<organism evidence="3 4">
    <name type="scientific">Arsukibacterium tuosuense</name>
    <dbReference type="NCBI Taxonomy" id="1323745"/>
    <lineage>
        <taxon>Bacteria</taxon>
        <taxon>Pseudomonadati</taxon>
        <taxon>Pseudomonadota</taxon>
        <taxon>Gammaproteobacteria</taxon>
        <taxon>Chromatiales</taxon>
        <taxon>Chromatiaceae</taxon>
        <taxon>Arsukibacterium</taxon>
    </lineage>
</organism>
<keyword evidence="3" id="KW-0808">Transferase</keyword>
<dbReference type="InterPro" id="IPR050623">
    <property type="entry name" value="Glucan_succinyl_AcylTrfase"/>
</dbReference>
<feature type="transmembrane region" description="Helical" evidence="1">
    <location>
        <begin position="336"/>
        <end position="356"/>
    </location>
</feature>
<protein>
    <submittedName>
        <fullName evidence="3">Acyltransferase family protein</fullName>
    </submittedName>
</protein>